<evidence type="ECO:0000256" key="3">
    <source>
        <dbReference type="ARBA" id="ARBA00022989"/>
    </source>
</evidence>
<keyword evidence="3 5" id="KW-1133">Transmembrane helix</keyword>
<dbReference type="Pfam" id="PF00335">
    <property type="entry name" value="Tetraspanin"/>
    <property type="match status" value="1"/>
</dbReference>
<organism evidence="6 7">
    <name type="scientific">Orchesella dallaii</name>
    <dbReference type="NCBI Taxonomy" id="48710"/>
    <lineage>
        <taxon>Eukaryota</taxon>
        <taxon>Metazoa</taxon>
        <taxon>Ecdysozoa</taxon>
        <taxon>Arthropoda</taxon>
        <taxon>Hexapoda</taxon>
        <taxon>Collembola</taxon>
        <taxon>Entomobryomorpha</taxon>
        <taxon>Entomobryoidea</taxon>
        <taxon>Orchesellidae</taxon>
        <taxon>Orchesellinae</taxon>
        <taxon>Orchesella</taxon>
    </lineage>
</organism>
<feature type="transmembrane region" description="Helical" evidence="5">
    <location>
        <begin position="83"/>
        <end position="108"/>
    </location>
</feature>
<accession>A0ABP1QHH7</accession>
<evidence type="ECO:0000256" key="4">
    <source>
        <dbReference type="ARBA" id="ARBA00023136"/>
    </source>
</evidence>
<evidence type="ECO:0000256" key="1">
    <source>
        <dbReference type="ARBA" id="ARBA00004141"/>
    </source>
</evidence>
<dbReference type="Proteomes" id="UP001642540">
    <property type="component" value="Unassembled WGS sequence"/>
</dbReference>
<evidence type="ECO:0000256" key="2">
    <source>
        <dbReference type="ARBA" id="ARBA00022692"/>
    </source>
</evidence>
<evidence type="ECO:0000313" key="7">
    <source>
        <dbReference type="Proteomes" id="UP001642540"/>
    </source>
</evidence>
<comment type="subcellular location">
    <subcellularLocation>
        <location evidence="1">Membrane</location>
        <topology evidence="1">Multi-pass membrane protein</topology>
    </subcellularLocation>
</comment>
<evidence type="ECO:0000313" key="6">
    <source>
        <dbReference type="EMBL" id="CAL8103419.1"/>
    </source>
</evidence>
<keyword evidence="2 5" id="KW-0812">Transmembrane</keyword>
<feature type="transmembrane region" description="Helical" evidence="5">
    <location>
        <begin position="14"/>
        <end position="36"/>
    </location>
</feature>
<protein>
    <recommendedName>
        <fullName evidence="8">Tetraspanin</fullName>
    </recommendedName>
</protein>
<feature type="transmembrane region" description="Helical" evidence="5">
    <location>
        <begin position="57"/>
        <end position="77"/>
    </location>
</feature>
<dbReference type="SUPFAM" id="SSF48652">
    <property type="entry name" value="Tetraspanin"/>
    <property type="match status" value="1"/>
</dbReference>
<dbReference type="EMBL" id="CAXLJM020000034">
    <property type="protein sequence ID" value="CAL8103419.1"/>
    <property type="molecule type" value="Genomic_DNA"/>
</dbReference>
<comment type="caution">
    <text evidence="6">The sequence shown here is derived from an EMBL/GenBank/DDBJ whole genome shotgun (WGS) entry which is preliminary data.</text>
</comment>
<keyword evidence="7" id="KW-1185">Reference proteome</keyword>
<proteinExistence type="predicted"/>
<evidence type="ECO:0008006" key="8">
    <source>
        <dbReference type="Google" id="ProtNLM"/>
    </source>
</evidence>
<dbReference type="InterPro" id="IPR008952">
    <property type="entry name" value="Tetraspanin_EC2_sf"/>
</dbReference>
<dbReference type="Gene3D" id="1.10.1450.10">
    <property type="entry name" value="Tetraspanin"/>
    <property type="match status" value="1"/>
</dbReference>
<name>A0ABP1QHH7_9HEXA</name>
<dbReference type="InterPro" id="IPR018499">
    <property type="entry name" value="Tetraspanin/Peripherin"/>
</dbReference>
<dbReference type="PANTHER" id="PTHR19282">
    <property type="entry name" value="TETRASPANIN"/>
    <property type="match status" value="1"/>
</dbReference>
<keyword evidence="4 5" id="KW-0472">Membrane</keyword>
<dbReference type="PANTHER" id="PTHR19282:SF417">
    <property type="entry name" value="TETRASPANIN TSPA-RELATED"/>
    <property type="match status" value="1"/>
</dbReference>
<feature type="transmembrane region" description="Helical" evidence="5">
    <location>
        <begin position="219"/>
        <end position="243"/>
    </location>
</feature>
<evidence type="ECO:0000256" key="5">
    <source>
        <dbReference type="SAM" id="Phobius"/>
    </source>
</evidence>
<gene>
    <name evidence="6" type="ORF">ODALV1_LOCUS11442</name>
</gene>
<reference evidence="6 7" key="1">
    <citation type="submission" date="2024-08" db="EMBL/GenBank/DDBJ databases">
        <authorList>
            <person name="Cucini C."/>
            <person name="Frati F."/>
        </authorList>
    </citation>
    <scope>NUCLEOTIDE SEQUENCE [LARGE SCALE GENOMIC DNA]</scope>
</reference>
<sequence length="247" mass="27968">MQKMTPSASPWTRFFYISHIFTCFAAVAYILCAHLSSHAEKSTLEEFNLKITATITLLWYIAATFLITASIIGFLAQRLNKPSLWIVFCILMSILAVVEFGLAVSALAKAGSHHSPKNALLAQMDEYVKENTEPAFRWDKLHTTYKCCGVESYKDWQDVQYGRTTLRTPKSCCLPEKRKADPMYCNLNVLPEHDQADEMIYTRGCLEEVMKSVDFHMALMGYIGIVVSLVHFVLVSLSCFLVITKKV</sequence>